<keyword evidence="3" id="KW-0597">Phosphoprotein</keyword>
<protein>
    <recommendedName>
        <fullName evidence="2">histidine kinase</fullName>
        <ecNumber evidence="2">2.7.13.3</ecNumber>
    </recommendedName>
</protein>
<evidence type="ECO:0000256" key="4">
    <source>
        <dbReference type="ARBA" id="ARBA00022679"/>
    </source>
</evidence>
<dbReference type="GO" id="GO:0046983">
    <property type="term" value="F:protein dimerization activity"/>
    <property type="evidence" value="ECO:0007669"/>
    <property type="project" value="InterPro"/>
</dbReference>
<dbReference type="PANTHER" id="PTHR24421">
    <property type="entry name" value="NITRATE/NITRITE SENSOR PROTEIN NARX-RELATED"/>
    <property type="match status" value="1"/>
</dbReference>
<dbReference type="InterPro" id="IPR036890">
    <property type="entry name" value="HATPase_C_sf"/>
</dbReference>
<gene>
    <name evidence="12" type="ORF">A4Z71_03025</name>
</gene>
<dbReference type="EC" id="2.7.13.3" evidence="2"/>
<feature type="domain" description="Histidine kinase/HSP90-like ATPase" evidence="10">
    <location>
        <begin position="254"/>
        <end position="363"/>
    </location>
</feature>
<keyword evidence="9" id="KW-0812">Transmembrane</keyword>
<feature type="domain" description="Signal transduction histidine kinase subgroup 3 dimerisation and phosphoacceptor" evidence="11">
    <location>
        <begin position="146"/>
        <end position="209"/>
    </location>
</feature>
<evidence type="ECO:0000313" key="12">
    <source>
        <dbReference type="EMBL" id="AOY55969.1"/>
    </source>
</evidence>
<evidence type="ECO:0000256" key="2">
    <source>
        <dbReference type="ARBA" id="ARBA00012438"/>
    </source>
</evidence>
<sequence>MATLAFFASVFLAFHHRFWPLITLALAFGLAIIDGRLGFSLLAGLATVAVVSLLQPIIFSRLLALLFLIGTVLSALFSSKSVLAISVEEQDSLWLAALSVVLAAALAHVGGLLIRVIDRHVGKPADRAMVAKDRARLNLALAEQEERFDIARDISDLIVQRITAVISQAEGALYASKVDPEVAPRALQRISASAADAQVELRRLYEMLNRTSGLSVAPPQIDELEDLVVSYRERGLNATLKHHGHTFRLSEGAQLVLYRIVFEALENVSQHAPVGTDVSVDFTWVDSGLQILIKDNGIEVQSKSLLPEDSDSGYSIKEDLASLTETVMGPGILGMRERAALYGGLVEVTKVPGVGFTVSAIFPNLKSMISIQGER</sequence>
<dbReference type="CDD" id="cd16917">
    <property type="entry name" value="HATPase_UhpB-NarQ-NarX-like"/>
    <property type="match status" value="1"/>
</dbReference>
<feature type="transmembrane region" description="Helical" evidence="9">
    <location>
        <begin position="93"/>
        <end position="117"/>
    </location>
</feature>
<evidence type="ECO:0000256" key="7">
    <source>
        <dbReference type="ARBA" id="ARBA00022840"/>
    </source>
</evidence>
<dbReference type="OrthoDB" id="227596at2"/>
<evidence type="ECO:0000256" key="5">
    <source>
        <dbReference type="ARBA" id="ARBA00022741"/>
    </source>
</evidence>
<evidence type="ECO:0000259" key="11">
    <source>
        <dbReference type="Pfam" id="PF07730"/>
    </source>
</evidence>
<keyword evidence="6" id="KW-0418">Kinase</keyword>
<dbReference type="GO" id="GO:0000155">
    <property type="term" value="F:phosphorelay sensor kinase activity"/>
    <property type="evidence" value="ECO:0007669"/>
    <property type="project" value="InterPro"/>
</dbReference>
<evidence type="ECO:0000256" key="6">
    <source>
        <dbReference type="ARBA" id="ARBA00022777"/>
    </source>
</evidence>
<dbReference type="PANTHER" id="PTHR24421:SF10">
    <property type="entry name" value="NITRATE_NITRITE SENSOR PROTEIN NARQ"/>
    <property type="match status" value="1"/>
</dbReference>
<dbReference type="Proteomes" id="UP000243784">
    <property type="component" value="Chromosome"/>
</dbReference>
<evidence type="ECO:0000256" key="9">
    <source>
        <dbReference type="SAM" id="Phobius"/>
    </source>
</evidence>
<organism evidence="12 13">
    <name type="scientific">Candidatus Rhodoluna planktonica</name>
    <dbReference type="NCBI Taxonomy" id="535712"/>
    <lineage>
        <taxon>Bacteria</taxon>
        <taxon>Bacillati</taxon>
        <taxon>Actinomycetota</taxon>
        <taxon>Actinomycetes</taxon>
        <taxon>Micrococcales</taxon>
        <taxon>Microbacteriaceae</taxon>
        <taxon>Luna cluster</taxon>
        <taxon>Luna-1 subcluster</taxon>
        <taxon>Rhodoluna</taxon>
    </lineage>
</organism>
<evidence type="ECO:0000313" key="13">
    <source>
        <dbReference type="Proteomes" id="UP000243784"/>
    </source>
</evidence>
<dbReference type="EMBL" id="CP015208">
    <property type="protein sequence ID" value="AOY55969.1"/>
    <property type="molecule type" value="Genomic_DNA"/>
</dbReference>
<comment type="catalytic activity">
    <reaction evidence="1">
        <text>ATP + protein L-histidine = ADP + protein N-phospho-L-histidine.</text>
        <dbReference type="EC" id="2.7.13.3"/>
    </reaction>
</comment>
<dbReference type="Gene3D" id="1.20.5.1930">
    <property type="match status" value="1"/>
</dbReference>
<keyword evidence="9" id="KW-1133">Transmembrane helix</keyword>
<name>A0A1D9DYU1_9MICO</name>
<evidence type="ECO:0000256" key="1">
    <source>
        <dbReference type="ARBA" id="ARBA00000085"/>
    </source>
</evidence>
<dbReference type="STRING" id="535712.A4Z71_03025"/>
<accession>A0A1D9DYU1</accession>
<dbReference type="GO" id="GO:0005524">
    <property type="term" value="F:ATP binding"/>
    <property type="evidence" value="ECO:0007669"/>
    <property type="project" value="UniProtKB-KW"/>
</dbReference>
<dbReference type="InterPro" id="IPR003594">
    <property type="entry name" value="HATPase_dom"/>
</dbReference>
<dbReference type="Gene3D" id="3.30.565.10">
    <property type="entry name" value="Histidine kinase-like ATPase, C-terminal domain"/>
    <property type="match status" value="1"/>
</dbReference>
<dbReference type="RefSeq" id="WP_070954478.1">
    <property type="nucleotide sequence ID" value="NZ_CP015208.1"/>
</dbReference>
<dbReference type="InterPro" id="IPR050482">
    <property type="entry name" value="Sensor_HK_TwoCompSys"/>
</dbReference>
<dbReference type="KEGG" id="rpla:A4Z71_03025"/>
<feature type="transmembrane region" description="Helical" evidence="9">
    <location>
        <begin position="37"/>
        <end position="55"/>
    </location>
</feature>
<dbReference type="InterPro" id="IPR011712">
    <property type="entry name" value="Sig_transdc_His_kin_sub3_dim/P"/>
</dbReference>
<feature type="transmembrane region" description="Helical" evidence="9">
    <location>
        <begin position="62"/>
        <end position="87"/>
    </location>
</feature>
<keyword evidence="4" id="KW-0808">Transferase</keyword>
<proteinExistence type="predicted"/>
<dbReference type="Pfam" id="PF02518">
    <property type="entry name" value="HATPase_c"/>
    <property type="match status" value="1"/>
</dbReference>
<dbReference type="SUPFAM" id="SSF55874">
    <property type="entry name" value="ATPase domain of HSP90 chaperone/DNA topoisomerase II/histidine kinase"/>
    <property type="match status" value="1"/>
</dbReference>
<dbReference type="AlphaFoldDB" id="A0A1D9DYU1"/>
<keyword evidence="8" id="KW-0902">Two-component regulatory system</keyword>
<keyword evidence="13" id="KW-1185">Reference proteome</keyword>
<evidence type="ECO:0000259" key="10">
    <source>
        <dbReference type="Pfam" id="PF02518"/>
    </source>
</evidence>
<keyword evidence="9" id="KW-0472">Membrane</keyword>
<keyword evidence="7" id="KW-0067">ATP-binding</keyword>
<keyword evidence="5" id="KW-0547">Nucleotide-binding</keyword>
<reference evidence="12 13" key="1">
    <citation type="journal article" date="2016" name="Biochim. Biophys. Acta">
        <title>Photochemical characterization of actinorhodopsin and its functional existence in the natural host.</title>
        <authorList>
            <person name="Nakamura S."/>
            <person name="Kikukawa T."/>
            <person name="Tamogami J."/>
            <person name="Kamiya M."/>
            <person name="Aizawa T."/>
            <person name="Hahn M.W."/>
            <person name="Ihara K."/>
            <person name="Kamo N."/>
            <person name="Demura M."/>
        </authorList>
    </citation>
    <scope>NUCLEOTIDE SEQUENCE [LARGE SCALE GENOMIC DNA]</scope>
    <source>
        <strain evidence="12 13">MWH-Dar1</strain>
    </source>
</reference>
<dbReference type="Pfam" id="PF07730">
    <property type="entry name" value="HisKA_3"/>
    <property type="match status" value="1"/>
</dbReference>
<evidence type="ECO:0000256" key="3">
    <source>
        <dbReference type="ARBA" id="ARBA00022553"/>
    </source>
</evidence>
<dbReference type="GO" id="GO:0016020">
    <property type="term" value="C:membrane"/>
    <property type="evidence" value="ECO:0007669"/>
    <property type="project" value="InterPro"/>
</dbReference>
<evidence type="ECO:0000256" key="8">
    <source>
        <dbReference type="ARBA" id="ARBA00023012"/>
    </source>
</evidence>